<feature type="signal peptide" evidence="1">
    <location>
        <begin position="1"/>
        <end position="19"/>
    </location>
</feature>
<protein>
    <recommendedName>
        <fullName evidence="4">Secreted protein</fullName>
    </recommendedName>
</protein>
<evidence type="ECO:0008006" key="4">
    <source>
        <dbReference type="Google" id="ProtNLM"/>
    </source>
</evidence>
<reference evidence="2" key="2">
    <citation type="journal article" date="2020" name="Nat. Commun.">
        <title>Large-scale genome sequencing of mycorrhizal fungi provides insights into the early evolution of symbiotic traits.</title>
        <authorList>
            <person name="Miyauchi S."/>
            <person name="Kiss E."/>
            <person name="Kuo A."/>
            <person name="Drula E."/>
            <person name="Kohler A."/>
            <person name="Sanchez-Garcia M."/>
            <person name="Morin E."/>
            <person name="Andreopoulos B."/>
            <person name="Barry K.W."/>
            <person name="Bonito G."/>
            <person name="Buee M."/>
            <person name="Carver A."/>
            <person name="Chen C."/>
            <person name="Cichocki N."/>
            <person name="Clum A."/>
            <person name="Culley D."/>
            <person name="Crous P.W."/>
            <person name="Fauchery L."/>
            <person name="Girlanda M."/>
            <person name="Hayes R.D."/>
            <person name="Keri Z."/>
            <person name="LaButti K."/>
            <person name="Lipzen A."/>
            <person name="Lombard V."/>
            <person name="Magnuson J."/>
            <person name="Maillard F."/>
            <person name="Murat C."/>
            <person name="Nolan M."/>
            <person name="Ohm R.A."/>
            <person name="Pangilinan J."/>
            <person name="Pereira M.F."/>
            <person name="Perotto S."/>
            <person name="Peter M."/>
            <person name="Pfister S."/>
            <person name="Riley R."/>
            <person name="Sitrit Y."/>
            <person name="Stielow J.B."/>
            <person name="Szollosi G."/>
            <person name="Zifcakova L."/>
            <person name="Stursova M."/>
            <person name="Spatafora J.W."/>
            <person name="Tedersoo L."/>
            <person name="Vaario L.M."/>
            <person name="Yamada A."/>
            <person name="Yan M."/>
            <person name="Wang P."/>
            <person name="Xu J."/>
            <person name="Bruns T."/>
            <person name="Baldrian P."/>
            <person name="Vilgalys R."/>
            <person name="Dunand C."/>
            <person name="Henrissat B."/>
            <person name="Grigoriev I.V."/>
            <person name="Hibbett D."/>
            <person name="Nagy L.G."/>
            <person name="Martin F.M."/>
        </authorList>
    </citation>
    <scope>NUCLEOTIDE SEQUENCE</scope>
    <source>
        <strain evidence="2">Prilba</strain>
    </source>
</reference>
<reference evidence="2" key="1">
    <citation type="submission" date="2019-10" db="EMBL/GenBank/DDBJ databases">
        <authorList>
            <consortium name="DOE Joint Genome Institute"/>
            <person name="Kuo A."/>
            <person name="Miyauchi S."/>
            <person name="Kiss E."/>
            <person name="Drula E."/>
            <person name="Kohler A."/>
            <person name="Sanchez-Garcia M."/>
            <person name="Andreopoulos B."/>
            <person name="Barry K.W."/>
            <person name="Bonito G."/>
            <person name="Buee M."/>
            <person name="Carver A."/>
            <person name="Chen C."/>
            <person name="Cichocki N."/>
            <person name="Clum A."/>
            <person name="Culley D."/>
            <person name="Crous P.W."/>
            <person name="Fauchery L."/>
            <person name="Girlanda M."/>
            <person name="Hayes R."/>
            <person name="Keri Z."/>
            <person name="LaButti K."/>
            <person name="Lipzen A."/>
            <person name="Lombard V."/>
            <person name="Magnuson J."/>
            <person name="Maillard F."/>
            <person name="Morin E."/>
            <person name="Murat C."/>
            <person name="Nolan M."/>
            <person name="Ohm R."/>
            <person name="Pangilinan J."/>
            <person name="Pereira M."/>
            <person name="Perotto S."/>
            <person name="Peter M."/>
            <person name="Riley R."/>
            <person name="Sitrit Y."/>
            <person name="Stielow B."/>
            <person name="Szollosi G."/>
            <person name="Zifcakova L."/>
            <person name="Stursova M."/>
            <person name="Spatafora J.W."/>
            <person name="Tedersoo L."/>
            <person name="Vaario L.-M."/>
            <person name="Yamada A."/>
            <person name="Yan M."/>
            <person name="Wang P."/>
            <person name="Xu J."/>
            <person name="Bruns T."/>
            <person name="Baldrian P."/>
            <person name="Vilgalys R."/>
            <person name="Henrissat B."/>
            <person name="Grigoriev I.V."/>
            <person name="Hibbett D."/>
            <person name="Nagy L.G."/>
            <person name="Martin F.M."/>
        </authorList>
    </citation>
    <scope>NUCLEOTIDE SEQUENCE</scope>
    <source>
        <strain evidence="2">Prilba</strain>
    </source>
</reference>
<evidence type="ECO:0000313" key="2">
    <source>
        <dbReference type="EMBL" id="KAF8484052.1"/>
    </source>
</evidence>
<proteinExistence type="predicted"/>
<dbReference type="EMBL" id="WHVB01000004">
    <property type="protein sequence ID" value="KAF8484052.1"/>
    <property type="molecule type" value="Genomic_DNA"/>
</dbReference>
<keyword evidence="3" id="KW-1185">Reference proteome</keyword>
<sequence length="90" mass="9814">MFASAVSVLTAKLLRLALASNPLILKLRCTLRRGRVSNGSVTRGGRALFQARRTAPSGPPYIPFTVCVLRSITCLLSRQRETSPTRTASR</sequence>
<dbReference type="AlphaFoldDB" id="A0A9P5N1M8"/>
<keyword evidence="1" id="KW-0732">Signal</keyword>
<feature type="chain" id="PRO_5040123674" description="Secreted protein" evidence="1">
    <location>
        <begin position="20"/>
        <end position="90"/>
    </location>
</feature>
<organism evidence="2 3">
    <name type="scientific">Russula ochroleuca</name>
    <dbReference type="NCBI Taxonomy" id="152965"/>
    <lineage>
        <taxon>Eukaryota</taxon>
        <taxon>Fungi</taxon>
        <taxon>Dikarya</taxon>
        <taxon>Basidiomycota</taxon>
        <taxon>Agaricomycotina</taxon>
        <taxon>Agaricomycetes</taxon>
        <taxon>Russulales</taxon>
        <taxon>Russulaceae</taxon>
        <taxon>Russula</taxon>
    </lineage>
</organism>
<accession>A0A9P5N1M8</accession>
<comment type="caution">
    <text evidence="2">The sequence shown here is derived from an EMBL/GenBank/DDBJ whole genome shotgun (WGS) entry which is preliminary data.</text>
</comment>
<evidence type="ECO:0000313" key="3">
    <source>
        <dbReference type="Proteomes" id="UP000759537"/>
    </source>
</evidence>
<name>A0A9P5N1M8_9AGAM</name>
<dbReference type="Proteomes" id="UP000759537">
    <property type="component" value="Unassembled WGS sequence"/>
</dbReference>
<evidence type="ECO:0000256" key="1">
    <source>
        <dbReference type="SAM" id="SignalP"/>
    </source>
</evidence>
<gene>
    <name evidence="2" type="ORF">DFH94DRAFT_338300</name>
</gene>